<proteinExistence type="predicted"/>
<keyword evidence="2" id="KW-0964">Secreted</keyword>
<feature type="compositionally biased region" description="Polar residues" evidence="4">
    <location>
        <begin position="892"/>
        <end position="902"/>
    </location>
</feature>
<keyword evidence="9" id="KW-1185">Reference proteome</keyword>
<dbReference type="InterPro" id="IPR022385">
    <property type="entry name" value="Rhs_assc_core"/>
</dbReference>
<feature type="compositionally biased region" description="Basic and acidic residues" evidence="4">
    <location>
        <begin position="2101"/>
        <end position="2114"/>
    </location>
</feature>
<dbReference type="Pfam" id="PF12256">
    <property type="entry name" value="TcdB_toxin_midN"/>
    <property type="match status" value="1"/>
</dbReference>
<dbReference type="GO" id="GO:0005576">
    <property type="term" value="C:extracellular region"/>
    <property type="evidence" value="ECO:0007669"/>
    <property type="project" value="UniProtKB-SubCell"/>
</dbReference>
<dbReference type="PANTHER" id="PTHR32305">
    <property type="match status" value="1"/>
</dbReference>
<dbReference type="Pfam" id="PF21814">
    <property type="entry name" value="DUF6883"/>
    <property type="match status" value="1"/>
</dbReference>
<dbReference type="InterPro" id="IPR003284">
    <property type="entry name" value="Sal_SpvB"/>
</dbReference>
<dbReference type="InterPro" id="IPR022044">
    <property type="entry name" value="TcdB_toxin_mid/C"/>
</dbReference>
<dbReference type="GO" id="GO:0005737">
    <property type="term" value="C:cytoplasm"/>
    <property type="evidence" value="ECO:0007669"/>
    <property type="project" value="InterPro"/>
</dbReference>
<dbReference type="OrthoDB" id="6057489at2"/>
<keyword evidence="3" id="KW-0843">Virulence</keyword>
<feature type="region of interest" description="Disordered" evidence="4">
    <location>
        <begin position="888"/>
        <end position="909"/>
    </location>
</feature>
<reference evidence="8 9" key="1">
    <citation type="submission" date="2015-11" db="EMBL/GenBank/DDBJ databases">
        <title>Draft genome sequence of Paramesorhizobium deserti A-3-E, a strain highly resistant to diverse beta-lactam antibiotics.</title>
        <authorList>
            <person name="Lv R."/>
            <person name="Yang X."/>
            <person name="Fang N."/>
            <person name="Guo J."/>
            <person name="Luo X."/>
            <person name="Peng F."/>
            <person name="Yang R."/>
            <person name="Cui Y."/>
            <person name="Fang C."/>
            <person name="Song Y."/>
        </authorList>
    </citation>
    <scope>NUCLEOTIDE SEQUENCE [LARGE SCALE GENOMIC DNA]</scope>
    <source>
        <strain evidence="8 9">A-3-E</strain>
    </source>
</reference>
<evidence type="ECO:0000259" key="7">
    <source>
        <dbReference type="Pfam" id="PF21814"/>
    </source>
</evidence>
<feature type="region of interest" description="Disordered" evidence="4">
    <location>
        <begin position="2091"/>
        <end position="2114"/>
    </location>
</feature>
<dbReference type="Gene3D" id="2.180.10.10">
    <property type="entry name" value="RHS repeat-associated core"/>
    <property type="match status" value="1"/>
</dbReference>
<dbReference type="Proteomes" id="UP000070107">
    <property type="component" value="Unassembled WGS sequence"/>
</dbReference>
<dbReference type="NCBIfam" id="TIGR03696">
    <property type="entry name" value="Rhs_assc_core"/>
    <property type="match status" value="1"/>
</dbReference>
<dbReference type="RefSeq" id="WP_068881292.1">
    <property type="nucleotide sequence ID" value="NZ_LNTU01000006.1"/>
</dbReference>
<dbReference type="Pfam" id="PF12255">
    <property type="entry name" value="TcdB_toxin_midC"/>
    <property type="match status" value="1"/>
</dbReference>
<dbReference type="InterPro" id="IPR050708">
    <property type="entry name" value="T6SS_VgrG/RHS"/>
</dbReference>
<evidence type="ECO:0000256" key="3">
    <source>
        <dbReference type="ARBA" id="ARBA00023026"/>
    </source>
</evidence>
<dbReference type="PANTHER" id="PTHR32305:SF15">
    <property type="entry name" value="PROTEIN RHSA-RELATED"/>
    <property type="match status" value="1"/>
</dbReference>
<evidence type="ECO:0000256" key="2">
    <source>
        <dbReference type="ARBA" id="ARBA00022525"/>
    </source>
</evidence>
<dbReference type="InterPro" id="IPR022045">
    <property type="entry name" value="TcdB_toxin_mid/N"/>
</dbReference>
<evidence type="ECO:0000256" key="1">
    <source>
        <dbReference type="ARBA" id="ARBA00004613"/>
    </source>
</evidence>
<evidence type="ECO:0000313" key="9">
    <source>
        <dbReference type="Proteomes" id="UP000070107"/>
    </source>
</evidence>
<accession>A0A135HXH8</accession>
<dbReference type="EMBL" id="LNTU01000006">
    <property type="protein sequence ID" value="KXF77916.1"/>
    <property type="molecule type" value="Genomic_DNA"/>
</dbReference>
<evidence type="ECO:0000256" key="4">
    <source>
        <dbReference type="SAM" id="MobiDB-lite"/>
    </source>
</evidence>
<feature type="domain" description="Insecticide toxin TcdB middle/C-terminal" evidence="5">
    <location>
        <begin position="863"/>
        <end position="956"/>
    </location>
</feature>
<name>A0A135HXH8_9HYPH</name>
<feature type="domain" description="DUF6883" evidence="7">
    <location>
        <begin position="2196"/>
        <end position="2302"/>
    </location>
</feature>
<dbReference type="SUPFAM" id="SSF69318">
    <property type="entry name" value="Integrin alpha N-terminal domain"/>
    <property type="match status" value="1"/>
</dbReference>
<feature type="domain" description="Insecticide toxin TcdB middle/N-terminal" evidence="6">
    <location>
        <begin position="638"/>
        <end position="767"/>
    </location>
</feature>
<comment type="subcellular location">
    <subcellularLocation>
        <location evidence="1">Secreted</location>
    </subcellularLocation>
</comment>
<dbReference type="STRING" id="1494590.ATN84_24890"/>
<evidence type="ECO:0000259" key="6">
    <source>
        <dbReference type="Pfam" id="PF12256"/>
    </source>
</evidence>
<dbReference type="InterPro" id="IPR049250">
    <property type="entry name" value="DUF6883"/>
</dbReference>
<dbReference type="Pfam" id="PF03534">
    <property type="entry name" value="SpvB"/>
    <property type="match status" value="1"/>
</dbReference>
<evidence type="ECO:0008006" key="10">
    <source>
        <dbReference type="Google" id="ProtNLM"/>
    </source>
</evidence>
<organism evidence="8 9">
    <name type="scientific">Paramesorhizobium deserti</name>
    <dbReference type="NCBI Taxonomy" id="1494590"/>
    <lineage>
        <taxon>Bacteria</taxon>
        <taxon>Pseudomonadati</taxon>
        <taxon>Pseudomonadota</taxon>
        <taxon>Alphaproteobacteria</taxon>
        <taxon>Hyphomicrobiales</taxon>
        <taxon>Phyllobacteriaceae</taxon>
        <taxon>Paramesorhizobium</taxon>
    </lineage>
</organism>
<dbReference type="InterPro" id="IPR028994">
    <property type="entry name" value="Integrin_alpha_N"/>
</dbReference>
<evidence type="ECO:0000259" key="5">
    <source>
        <dbReference type="Pfam" id="PF12255"/>
    </source>
</evidence>
<sequence length="2308" mass="254697">MQDVPEIGTPRIEVKEGSLVSGYGENFEVSFNSGTPSFSMPVQAPKLRDNAPALALSYGGTRENGPFGVGFSLDVASVSRLTDKGIPRYSRSDRFALSGSKLTPHYDLNGDDWVADERQEGDYTVIGYRERVETGNRRIEWWQHDEDGTSFWKVVDADNATTLYGADADSRIADPAAVQNIFQWLISERIDAKGNRTVYGYKREDGAGLPPGDRLPGPQLYLQSVRYGNYRSETGDERFAVEVLFDYGEYELPSLTPVRPWPVRRDPFSSHRPGFKLCTWRLCRNILTVHHFPDEVGVGSCLTGVLALNYDETPYFSMLTSAQRIGWRKEKSGRLISEAMPAMRFGFGGFDPAASRFTQLEVPDLPPIPGLPGRDHYQFVDLYGDGIPGVLYNNTSVLAYWRALGEGRYEPPLPPKHFPSDSALAEGRCVLMDVAGNGHKDLVVQVPQRSGFYRNNNDGSWETFVPFAGIAPEMTEPGMLITDLSGSGRQDLMIEAAPDRIRVYASHGTRGFDPPVLRAVVPGFAAAPGQDEREVVTFADVFGDGLQHRVRLTDGKLTVWPTLGYGRFGAPVTFANVPRFGEALTSRRVFFADITGSGYDDLIFVYSTHLAIHRNESGNAFSDPLIVAVPFRVNDLDTINWADVFGDGQSAFVVSKAEPQVVHHALSFATGEKPYLLATIDNGYGAETRLTWRSSTHFQLADRRAGRPWATPLNMVVQVVDTVAVTDATTGLVSIRRYQYADGYFDPVEREFRGFAYVQSQDSQTVADDLWHFPAQRAVAAAEEGLEPCLARYWYNTGAAVLQEARSVPLPGFKDAPLVPPDVLSPEIFAIGGDTVREAYWALKDHEAATSVTGIGENGIPKPVAYQTSAQNYLVTLLQPRIGDSPAAFRVTQRQSRSTEQDGSSEEARVTDGFNLALDAFGNVLRSASIAYPRRPVGGEILPPQQKTLIVTATQNAFVNHPDTAAEPFRYIGLQYEERVLEISGLDTTGAFLDFTAVDRAVVAALEPAAIIPYGLPFTPGALQARPFQWTRNVYWNGAQSAPLPLGQIAAPGLLYEQHMAVFPEAFVTDVFGTRVEPAMLEALNGQGAGYVLADGYWWNPDARRAYGDAATWYSPISTTDPFGAVTVFGYDRYFLQITSVIDALGQTIEAEIDYQALQPFRVTDINGNSTETVYGPLGTMVAVSHYGTILDEAVGDRPLTDYVYTMPAGRAEILADPEKFLQGAGSYHFIDFFAFSKGGGPVYGISIEADRAERPADAAWQPEPRRISASLAFVDGSLRPLARLDRVDAAALIEDAGGDGAADDAFVVTGQVAYDERGQPIKRYNPFVVAKPDFVPRPDAPFTRDSYDALGRLVRSDTPPGFFSRIEYHAWERVVFDENDTVTASPYYKTHIGNTGPAFADEHDALLKAAVFDGTPTTFLLDPLGRDILERRIEVFADPGDPAAEEPATLETGTWRDIAGAVTALADPRFYAGAATSLYNQVSRYDMAGKPVSVTSSDRGKDEPGTQLMLGDALGNPLYGWDNKGTRLRHTYDTLRRPVGLFVTSAGPEFEAESFVYGTDAAFNTRGRVVISRDQAGEGLIAAYSLTGEPTEETRRFPAAYGGPIDWSDPDKVRMLADEWQLGAVYNRRGWPLAIINADGSVEISVYYCNGWLKAVSLADSRTATPCSVMTGRRYSAAGVEAETRLANGVATVRRYDPDTLRLAAITTTRDTDQTVLQDDAITYDPVGNVTRIRHNVDPDDYWNNALTEPLSDYTYDSLYRLRIAKGRQQAGLAAPDALRVPGLGAGDDPTRLVAYTERYDIDRSGNLIEIRHAADGGAGQGSWTRSFAVSPTSNHAVPTETATGLSPDDFYDLSGNLTRLPNLAAITFDERNHMASAVLVARSGADDDAEFYRYDAGGQRRRKTLRRLDNGGTTLEDTLYIGNLILIRRTRITDGTQTVTGEGSCLSVRAGQERLAVIDRDDAEPTPQWRYQLDNKQSSVTIELDEAGLLITYEEYFPYGGTALAKGRSQLDLDIKRYRFTGRERDQATGLYHIGMRTYIPSMGRWLTPDPAGTIDGPNLYAYVGANPTTYTDPSGLMGKRAEKKALRQQQEVNGENSAEAKARGEQEKKTAELKAQERALSNQFKNWMKLWEEYPNEPIWWDPPRPSIRSPYPLLANKEGPAMGEGGTVLLVKMTEGVEDRRARDERGSVIGRLQSYLLHPYHEEGGPKAKFFREALGFYRSDAYRLADQIKFDSTTATLERTDQYGTRYSQMTPITGVVIRMNEETRKKTMEQRTAQVTFIWMRDIGAEFVRLLTAIPPEKVKR</sequence>
<evidence type="ECO:0000313" key="8">
    <source>
        <dbReference type="EMBL" id="KXF77916.1"/>
    </source>
</evidence>
<gene>
    <name evidence="8" type="ORF">ATN84_24890</name>
</gene>
<protein>
    <recommendedName>
        <fullName evidence="10">Insecticide toxin TcdB middle/N-terminal domain-containing protein</fullName>
    </recommendedName>
</protein>
<comment type="caution">
    <text evidence="8">The sequence shown here is derived from an EMBL/GenBank/DDBJ whole genome shotgun (WGS) entry which is preliminary data.</text>
</comment>